<dbReference type="Pfam" id="PF04616">
    <property type="entry name" value="Glyco_hydro_43"/>
    <property type="match status" value="1"/>
</dbReference>
<evidence type="ECO:0000256" key="2">
    <source>
        <dbReference type="ARBA" id="ARBA00022801"/>
    </source>
</evidence>
<dbReference type="InterPro" id="IPR006710">
    <property type="entry name" value="Glyco_hydro_43"/>
</dbReference>
<dbReference type="Proteomes" id="UP000198942">
    <property type="component" value="Unassembled WGS sequence"/>
</dbReference>
<dbReference type="AlphaFoldDB" id="A0A1H8NT91"/>
<proteinExistence type="inferred from homology"/>
<evidence type="ECO:0000256" key="3">
    <source>
        <dbReference type="ARBA" id="ARBA00023295"/>
    </source>
</evidence>
<dbReference type="STRING" id="551995.SAMN05192574_10786"/>
<dbReference type="SUPFAM" id="SSF75005">
    <property type="entry name" value="Arabinanase/levansucrase/invertase"/>
    <property type="match status" value="1"/>
</dbReference>
<feature type="domain" description="Beta-xylosidase C-terminal Concanavalin A-like" evidence="7">
    <location>
        <begin position="308"/>
        <end position="449"/>
    </location>
</feature>
<evidence type="ECO:0000256" key="4">
    <source>
        <dbReference type="PIRSR" id="PIRSR606710-1"/>
    </source>
</evidence>
<dbReference type="InterPro" id="IPR051795">
    <property type="entry name" value="Glycosyl_Hydrlase_43"/>
</dbReference>
<dbReference type="InterPro" id="IPR013320">
    <property type="entry name" value="ConA-like_dom_sf"/>
</dbReference>
<keyword evidence="9" id="KW-1185">Reference proteome</keyword>
<dbReference type="InterPro" id="IPR023296">
    <property type="entry name" value="Glyco_hydro_beta-prop_sf"/>
</dbReference>
<dbReference type="InterPro" id="IPR041542">
    <property type="entry name" value="GH43_C2"/>
</dbReference>
<keyword evidence="3 6" id="KW-0326">Glycosidase</keyword>
<name>A0A1H8NT91_9SPHI</name>
<evidence type="ECO:0000256" key="6">
    <source>
        <dbReference type="RuleBase" id="RU361187"/>
    </source>
</evidence>
<dbReference type="EMBL" id="FOCL01000007">
    <property type="protein sequence ID" value="SEO32804.1"/>
    <property type="molecule type" value="Genomic_DNA"/>
</dbReference>
<dbReference type="CDD" id="cd08999">
    <property type="entry name" value="GH43_ABN-like"/>
    <property type="match status" value="1"/>
</dbReference>
<feature type="active site" description="Proton acceptor" evidence="4">
    <location>
        <position position="25"/>
    </location>
</feature>
<dbReference type="Gene3D" id="2.60.120.200">
    <property type="match status" value="1"/>
</dbReference>
<evidence type="ECO:0000256" key="1">
    <source>
        <dbReference type="ARBA" id="ARBA00009865"/>
    </source>
</evidence>
<comment type="similarity">
    <text evidence="1 6">Belongs to the glycosyl hydrolase 43 family.</text>
</comment>
<sequence length="489" mass="54414">MLLWGMVNQCAAQTTTSVIAGDFPDPTVIATSKGYYAAGTSSEWAPHYPVYHSTNLKDWKQVGYVFDKAPEWTAGSFWAPEYYHINKTYYIYYTARRKSDRVSCIGVATSNYPDHGFVDRGIIIDHGKEAIDPFVYNDNGQLYISFKAYGLDNRPIELLACKLSADGLKAEGEMFSLLKDDKGKGMEGQSILKHGKYYYLFYSAGGCCGIRCSYHIKVARATSFAGPYEKNESEELLKPAPGWKCSGHGTFVKNAAGQYYYLCHAYNERSETLTGREGMLSTLTWSKNNSWPAMKMVAISRPLPNIHDNFTTNKPAPYWQYDYHNSTPVVKQGNGKLSLSGTVSEKNNAGIIYGVRPVSDNFDMTTTVSDSNEAIKGLAFYGDANAALGVGTSGKQVKLWVVKDGRFNVIDSVALTSDTPVKLKLSMAPDRTCKAYYSVKDQDWKEMYAGKNIPVDALPQWDRAQRIGLFFKGKATESAQFSSFDIVNK</sequence>
<dbReference type="Gene3D" id="2.115.10.20">
    <property type="entry name" value="Glycosyl hydrolase domain, family 43"/>
    <property type="match status" value="1"/>
</dbReference>
<dbReference type="GO" id="GO:0004553">
    <property type="term" value="F:hydrolase activity, hydrolyzing O-glycosyl compounds"/>
    <property type="evidence" value="ECO:0007669"/>
    <property type="project" value="InterPro"/>
</dbReference>
<gene>
    <name evidence="8" type="ORF">SAMN05192574_10786</name>
</gene>
<feature type="site" description="Important for catalytic activity, responsible for pKa modulation of the active site Glu and correct orientation of both the proton donor and substrate" evidence="5">
    <location>
        <position position="132"/>
    </location>
</feature>
<dbReference type="PANTHER" id="PTHR42812:SF5">
    <property type="entry name" value="ENDO-ARABINASE"/>
    <property type="match status" value="1"/>
</dbReference>
<organism evidence="8 9">
    <name type="scientific">Mucilaginibacter gossypiicola</name>
    <dbReference type="NCBI Taxonomy" id="551995"/>
    <lineage>
        <taxon>Bacteria</taxon>
        <taxon>Pseudomonadati</taxon>
        <taxon>Bacteroidota</taxon>
        <taxon>Sphingobacteriia</taxon>
        <taxon>Sphingobacteriales</taxon>
        <taxon>Sphingobacteriaceae</taxon>
        <taxon>Mucilaginibacter</taxon>
    </lineage>
</organism>
<evidence type="ECO:0000256" key="5">
    <source>
        <dbReference type="PIRSR" id="PIRSR606710-2"/>
    </source>
</evidence>
<dbReference type="Pfam" id="PF17851">
    <property type="entry name" value="GH43_C2"/>
    <property type="match status" value="1"/>
</dbReference>
<accession>A0A1H8NT91</accession>
<dbReference type="SUPFAM" id="SSF49899">
    <property type="entry name" value="Concanavalin A-like lectins/glucanases"/>
    <property type="match status" value="1"/>
</dbReference>
<keyword evidence="2 6" id="KW-0378">Hydrolase</keyword>
<reference evidence="9" key="1">
    <citation type="submission" date="2016-10" db="EMBL/GenBank/DDBJ databases">
        <authorList>
            <person name="Varghese N."/>
            <person name="Submissions S."/>
        </authorList>
    </citation>
    <scope>NUCLEOTIDE SEQUENCE [LARGE SCALE GENOMIC DNA]</scope>
    <source>
        <strain evidence="9">Gh-48</strain>
    </source>
</reference>
<protein>
    <submittedName>
        <fullName evidence="8">Beta-xylosidase</fullName>
    </submittedName>
</protein>
<evidence type="ECO:0000313" key="8">
    <source>
        <dbReference type="EMBL" id="SEO32804.1"/>
    </source>
</evidence>
<dbReference type="GO" id="GO:0005975">
    <property type="term" value="P:carbohydrate metabolic process"/>
    <property type="evidence" value="ECO:0007669"/>
    <property type="project" value="InterPro"/>
</dbReference>
<evidence type="ECO:0000259" key="7">
    <source>
        <dbReference type="Pfam" id="PF17851"/>
    </source>
</evidence>
<feature type="active site" description="Proton donor" evidence="4">
    <location>
        <position position="187"/>
    </location>
</feature>
<dbReference type="PANTHER" id="PTHR42812">
    <property type="entry name" value="BETA-XYLOSIDASE"/>
    <property type="match status" value="1"/>
</dbReference>
<evidence type="ECO:0000313" key="9">
    <source>
        <dbReference type="Proteomes" id="UP000198942"/>
    </source>
</evidence>